<accession>A0AAV1TAQ8</accession>
<dbReference type="SUPFAM" id="SSF53098">
    <property type="entry name" value="Ribonuclease H-like"/>
    <property type="match status" value="1"/>
</dbReference>
<reference evidence="2" key="1">
    <citation type="submission" date="2024-01" db="EMBL/GenBank/DDBJ databases">
        <authorList>
            <person name="Webb A."/>
        </authorList>
    </citation>
    <scope>NUCLEOTIDE SEQUENCE</scope>
    <source>
        <strain evidence="2">Pm1</strain>
    </source>
</reference>
<name>A0AAV1TAQ8_9STRA</name>
<gene>
    <name evidence="2" type="ORF">PM001_LOCUS3420</name>
</gene>
<dbReference type="InterPro" id="IPR002156">
    <property type="entry name" value="RNaseH_domain"/>
</dbReference>
<evidence type="ECO:0000313" key="2">
    <source>
        <dbReference type="EMBL" id="CAK7906868.1"/>
    </source>
</evidence>
<dbReference type="Proteomes" id="UP001162060">
    <property type="component" value="Unassembled WGS sequence"/>
</dbReference>
<evidence type="ECO:0000259" key="1">
    <source>
        <dbReference type="Pfam" id="PF13456"/>
    </source>
</evidence>
<proteinExistence type="predicted"/>
<dbReference type="EMBL" id="CAKLBY020000031">
    <property type="protein sequence ID" value="CAK7906868.1"/>
    <property type="molecule type" value="Genomic_DNA"/>
</dbReference>
<protein>
    <recommendedName>
        <fullName evidence="1">RNase H type-1 domain-containing protein</fullName>
    </recommendedName>
</protein>
<dbReference type="InterPro" id="IPR036397">
    <property type="entry name" value="RNaseH_sf"/>
</dbReference>
<dbReference type="Gene3D" id="3.30.420.10">
    <property type="entry name" value="Ribonuclease H-like superfamily/Ribonuclease H"/>
    <property type="match status" value="1"/>
</dbReference>
<dbReference type="Pfam" id="PF13456">
    <property type="entry name" value="RVT_3"/>
    <property type="match status" value="1"/>
</dbReference>
<dbReference type="GO" id="GO:0004523">
    <property type="term" value="F:RNA-DNA hybrid ribonuclease activity"/>
    <property type="evidence" value="ECO:0007669"/>
    <property type="project" value="InterPro"/>
</dbReference>
<sequence length="115" mass="12650">MVDTDANHEVSEPWHLRSDVACRRNPGQGGAGAAIFDSSGTLVWTCSHFIPSSSETRNTAKYTAQLVGVQSAVRHGTTRLLVEGEKILVLAQTRGSFSCNNRWLRPFCEVKCERS</sequence>
<dbReference type="GO" id="GO:0003676">
    <property type="term" value="F:nucleic acid binding"/>
    <property type="evidence" value="ECO:0007669"/>
    <property type="project" value="InterPro"/>
</dbReference>
<dbReference type="AlphaFoldDB" id="A0AAV1TAQ8"/>
<comment type="caution">
    <text evidence="2">The sequence shown here is derived from an EMBL/GenBank/DDBJ whole genome shotgun (WGS) entry which is preliminary data.</text>
</comment>
<feature type="domain" description="RNase H type-1" evidence="1">
    <location>
        <begin position="18"/>
        <end position="102"/>
    </location>
</feature>
<evidence type="ECO:0000313" key="3">
    <source>
        <dbReference type="Proteomes" id="UP001162060"/>
    </source>
</evidence>
<organism evidence="2 3">
    <name type="scientific">Peronospora matthiolae</name>
    <dbReference type="NCBI Taxonomy" id="2874970"/>
    <lineage>
        <taxon>Eukaryota</taxon>
        <taxon>Sar</taxon>
        <taxon>Stramenopiles</taxon>
        <taxon>Oomycota</taxon>
        <taxon>Peronosporomycetes</taxon>
        <taxon>Peronosporales</taxon>
        <taxon>Peronosporaceae</taxon>
        <taxon>Peronospora</taxon>
    </lineage>
</organism>
<dbReference type="InterPro" id="IPR012337">
    <property type="entry name" value="RNaseH-like_sf"/>
</dbReference>